<comment type="caution">
    <text evidence="6">The sequence shown here is derived from an EMBL/GenBank/DDBJ whole genome shotgun (WGS) entry which is preliminary data.</text>
</comment>
<dbReference type="SUPFAM" id="SSF50475">
    <property type="entry name" value="FMN-binding split barrel"/>
    <property type="match status" value="1"/>
</dbReference>
<dbReference type="STRING" id="1754191.A0A1Y1V2C8"/>
<keyword evidence="7" id="KW-1185">Reference proteome</keyword>
<dbReference type="AlphaFoldDB" id="A0A1Y1V2C8"/>
<dbReference type="Gene3D" id="2.30.110.10">
    <property type="entry name" value="Electron Transport, Fmn-binding Protein, Chain A"/>
    <property type="match status" value="1"/>
</dbReference>
<evidence type="ECO:0000256" key="3">
    <source>
        <dbReference type="ARBA" id="ARBA00022643"/>
    </source>
</evidence>
<dbReference type="PANTHER" id="PTHR33798:SF5">
    <property type="entry name" value="FLAVIN REDUCTASE LIKE DOMAIN-CONTAINING PROTEIN"/>
    <property type="match status" value="1"/>
</dbReference>
<sequence>MGVPQKVMEGTSKIYEPSEIKDMLKFLMGVMPRSGNLISTVSAEGVTNVAPYALCTCISFNPPIISLTVGRKPNGKKDTEINIDETNEFSVNIVTESCLASTMAAAGEFPHNVSEFEKVGFTKKDSTVIKAPLVAQCPVNMECKVISRTPFTDKEGNETCIVYNAEVAKIHILDSIYDNSDARFNYEKFGLIAKLGGFQYNRINSLLEITSAQQ</sequence>
<evidence type="ECO:0000256" key="4">
    <source>
        <dbReference type="ARBA" id="ARBA00038054"/>
    </source>
</evidence>
<protein>
    <recommendedName>
        <fullName evidence="5">Flavin reductase like domain-containing protein</fullName>
    </recommendedName>
</protein>
<dbReference type="InterPro" id="IPR002563">
    <property type="entry name" value="Flavin_Rdtase-like_dom"/>
</dbReference>
<comment type="similarity">
    <text evidence="4">Belongs to the flavoredoxin family.</text>
</comment>
<keyword evidence="3" id="KW-0288">FMN</keyword>
<reference evidence="6 7" key="2">
    <citation type="submission" date="2016-08" db="EMBL/GenBank/DDBJ databases">
        <title>Pervasive Adenine N6-methylation of Active Genes in Fungi.</title>
        <authorList>
            <consortium name="DOE Joint Genome Institute"/>
            <person name="Mondo S.J."/>
            <person name="Dannebaum R.O."/>
            <person name="Kuo R.C."/>
            <person name="Labutti K."/>
            <person name="Haridas S."/>
            <person name="Kuo A."/>
            <person name="Salamov A."/>
            <person name="Ahrendt S.R."/>
            <person name="Lipzen A."/>
            <person name="Sullivan W."/>
            <person name="Andreopoulos W.B."/>
            <person name="Clum A."/>
            <person name="Lindquist E."/>
            <person name="Daum C."/>
            <person name="Ramamoorthy G.K."/>
            <person name="Gryganskyi A."/>
            <person name="Culley D."/>
            <person name="Magnuson J.K."/>
            <person name="James T.Y."/>
            <person name="O'Malley M.A."/>
            <person name="Stajich J.E."/>
            <person name="Spatafora J.W."/>
            <person name="Visel A."/>
            <person name="Grigoriev I.V."/>
        </authorList>
    </citation>
    <scope>NUCLEOTIDE SEQUENCE [LARGE SCALE GENOMIC DNA]</scope>
    <source>
        <strain evidence="7">finn</strain>
    </source>
</reference>
<proteinExistence type="inferred from homology"/>
<dbReference type="InterPro" id="IPR012349">
    <property type="entry name" value="Split_barrel_FMN-bd"/>
</dbReference>
<organism evidence="6 7">
    <name type="scientific">Piromyces finnis</name>
    <dbReference type="NCBI Taxonomy" id="1754191"/>
    <lineage>
        <taxon>Eukaryota</taxon>
        <taxon>Fungi</taxon>
        <taxon>Fungi incertae sedis</taxon>
        <taxon>Chytridiomycota</taxon>
        <taxon>Chytridiomycota incertae sedis</taxon>
        <taxon>Neocallimastigomycetes</taxon>
        <taxon>Neocallimastigales</taxon>
        <taxon>Neocallimastigaceae</taxon>
        <taxon>Piromyces</taxon>
    </lineage>
</organism>
<evidence type="ECO:0000256" key="2">
    <source>
        <dbReference type="ARBA" id="ARBA00022630"/>
    </source>
</evidence>
<dbReference type="EMBL" id="MCFH01000043">
    <property type="protein sequence ID" value="ORX44830.1"/>
    <property type="molecule type" value="Genomic_DNA"/>
</dbReference>
<evidence type="ECO:0000256" key="1">
    <source>
        <dbReference type="ARBA" id="ARBA00001917"/>
    </source>
</evidence>
<dbReference type="PANTHER" id="PTHR33798">
    <property type="entry name" value="FLAVOPROTEIN OXYGENASE"/>
    <property type="match status" value="1"/>
</dbReference>
<dbReference type="SMART" id="SM00903">
    <property type="entry name" value="Flavin_Reduct"/>
    <property type="match status" value="1"/>
</dbReference>
<evidence type="ECO:0000313" key="7">
    <source>
        <dbReference type="Proteomes" id="UP000193719"/>
    </source>
</evidence>
<name>A0A1Y1V2C8_9FUNG</name>
<evidence type="ECO:0000313" key="6">
    <source>
        <dbReference type="EMBL" id="ORX44830.1"/>
    </source>
</evidence>
<dbReference type="Pfam" id="PF01613">
    <property type="entry name" value="Flavin_Reduct"/>
    <property type="match status" value="1"/>
</dbReference>
<accession>A0A1Y1V2C8</accession>
<feature type="domain" description="Flavin reductase like" evidence="5">
    <location>
        <begin position="28"/>
        <end position="186"/>
    </location>
</feature>
<evidence type="ECO:0000259" key="5">
    <source>
        <dbReference type="SMART" id="SM00903"/>
    </source>
</evidence>
<dbReference type="Proteomes" id="UP000193719">
    <property type="component" value="Unassembled WGS sequence"/>
</dbReference>
<gene>
    <name evidence="6" type="ORF">BCR36DRAFT_585951</name>
</gene>
<dbReference type="OrthoDB" id="298012at2759"/>
<keyword evidence="2" id="KW-0285">Flavoprotein</keyword>
<reference evidence="6 7" key="1">
    <citation type="submission" date="2016-08" db="EMBL/GenBank/DDBJ databases">
        <title>Genomes of anaerobic fungi encode conserved fungal cellulosomes for biomass hydrolysis.</title>
        <authorList>
            <consortium name="DOE Joint Genome Institute"/>
            <person name="Haitjema C.H."/>
            <person name="Gilmore S.P."/>
            <person name="Henske J.K."/>
            <person name="Solomon K.V."/>
            <person name="De Groot R."/>
            <person name="Kuo A."/>
            <person name="Mondo S.J."/>
            <person name="Salamov A.A."/>
            <person name="Labutti K."/>
            <person name="Zhao Z."/>
            <person name="Chiniquy J."/>
            <person name="Barry K."/>
            <person name="Brewer H.M."/>
            <person name="Purvine S.O."/>
            <person name="Wright A.T."/>
            <person name="Boxma B."/>
            <person name="Van Alen T."/>
            <person name="Hackstein J.H."/>
            <person name="Baker S.E."/>
            <person name="Grigoriev I.V."/>
            <person name="O'Malley M.A."/>
        </authorList>
    </citation>
    <scope>NUCLEOTIDE SEQUENCE [LARGE SCALE GENOMIC DNA]</scope>
    <source>
        <strain evidence="7">finn</strain>
    </source>
</reference>
<comment type="cofactor">
    <cofactor evidence="1">
        <name>FMN</name>
        <dbReference type="ChEBI" id="CHEBI:58210"/>
    </cofactor>
</comment>
<dbReference type="GO" id="GO:0010181">
    <property type="term" value="F:FMN binding"/>
    <property type="evidence" value="ECO:0007669"/>
    <property type="project" value="InterPro"/>
</dbReference>